<protein>
    <submittedName>
        <fullName evidence="3">Cyclin N-terminal domain-containing protein 1-like</fullName>
    </submittedName>
</protein>
<dbReference type="InterPro" id="IPR036915">
    <property type="entry name" value="Cyclin-like_sf"/>
</dbReference>
<dbReference type="InterPro" id="IPR006671">
    <property type="entry name" value="Cyclin_N"/>
</dbReference>
<evidence type="ECO:0000313" key="3">
    <source>
        <dbReference type="RefSeq" id="XP_002735714.2"/>
    </source>
</evidence>
<evidence type="ECO:0000313" key="2">
    <source>
        <dbReference type="Proteomes" id="UP000694865"/>
    </source>
</evidence>
<proteinExistence type="predicted"/>
<dbReference type="PANTHER" id="PTHR21615">
    <property type="entry name" value="CYCLIN N-TERMINAL DOMAIN-CONTAINING PROTEIN 1"/>
    <property type="match status" value="1"/>
</dbReference>
<organism evidence="2 3">
    <name type="scientific">Saccoglossus kowalevskii</name>
    <name type="common">Acorn worm</name>
    <dbReference type="NCBI Taxonomy" id="10224"/>
    <lineage>
        <taxon>Eukaryota</taxon>
        <taxon>Metazoa</taxon>
        <taxon>Hemichordata</taxon>
        <taxon>Enteropneusta</taxon>
        <taxon>Harrimaniidae</taxon>
        <taxon>Saccoglossus</taxon>
    </lineage>
</organism>
<dbReference type="Proteomes" id="UP000694865">
    <property type="component" value="Unplaced"/>
</dbReference>
<name>A0ABM0GRH8_SACKO</name>
<reference evidence="3" key="1">
    <citation type="submission" date="2025-08" db="UniProtKB">
        <authorList>
            <consortium name="RefSeq"/>
        </authorList>
    </citation>
    <scope>IDENTIFICATION</scope>
    <source>
        <tissue evidence="3">Testes</tissue>
    </source>
</reference>
<dbReference type="Pfam" id="PF00134">
    <property type="entry name" value="Cyclin_N"/>
    <property type="match status" value="1"/>
</dbReference>
<dbReference type="GeneID" id="100378768"/>
<dbReference type="PANTHER" id="PTHR21615:SF2">
    <property type="entry name" value="CYCLIN N-TERMINAL DOMAIN-CONTAINING PROTEIN 1"/>
    <property type="match status" value="1"/>
</dbReference>
<feature type="domain" description="Cyclin N-terminal" evidence="1">
    <location>
        <begin position="57"/>
        <end position="180"/>
    </location>
</feature>
<sequence length="314" mass="35756">MSVAGRIFGSPPEPVFNLEGACMPAELLEDQLFILASQNEEYAQCNTIYDQGYFCSGILAQYIFLVCEKFRLPSESQFLAVDIFDKFMSRHLHGLYKYIRTSNKYADKKEEWKALENKLSRLMCLRMVSSVQIASKLISHAKVVTIRKCNNFLSQSGRNYTNESIMLSELSILKALDFKVSSTSALTYIEALLEILGHNDTMTNVKVLHDTCLHILEMTYIQRQSVYEKLCCIATGNAEVCHEERVKFRTVEQDMMLLSVAIIGAATYVTEQKMLDRVLDNLGKITRIPMEDIVDFSTILVEEALQSNCNILNF</sequence>
<gene>
    <name evidence="3" type="primary">LOC100378768</name>
</gene>
<keyword evidence="2" id="KW-1185">Reference proteome</keyword>
<dbReference type="CDD" id="cd20541">
    <property type="entry name" value="CYCLIN_CNTD1"/>
    <property type="match status" value="1"/>
</dbReference>
<evidence type="ECO:0000259" key="1">
    <source>
        <dbReference type="Pfam" id="PF00134"/>
    </source>
</evidence>
<dbReference type="SUPFAM" id="SSF47954">
    <property type="entry name" value="Cyclin-like"/>
    <property type="match status" value="1"/>
</dbReference>
<dbReference type="Gene3D" id="1.10.472.10">
    <property type="entry name" value="Cyclin-like"/>
    <property type="match status" value="1"/>
</dbReference>
<dbReference type="RefSeq" id="XP_002735714.2">
    <property type="nucleotide sequence ID" value="XM_002735668.2"/>
</dbReference>
<accession>A0ABM0GRH8</accession>